<sequence length="96" mass="10484">MLFMLLATDVEGTAQARAEARPAHLARLEELDKAGRLLTAGPNPMPDNPDIMSGSLIIAEFDNLDAAEEWAGQDPYVQAGVYAEVLIKPYKKVFPK</sequence>
<gene>
    <name evidence="3" type="ORF">NCTC10529_00960</name>
</gene>
<dbReference type="InterPro" id="IPR005545">
    <property type="entry name" value="YCII"/>
</dbReference>
<dbReference type="Pfam" id="PF03795">
    <property type="entry name" value="YCII"/>
    <property type="match status" value="1"/>
</dbReference>
<comment type="similarity">
    <text evidence="1">Belongs to the YciI family.</text>
</comment>
<evidence type="ECO:0000259" key="2">
    <source>
        <dbReference type="Pfam" id="PF03795"/>
    </source>
</evidence>
<dbReference type="PANTHER" id="PTHR33606">
    <property type="entry name" value="PROTEIN YCII"/>
    <property type="match status" value="1"/>
</dbReference>
<feature type="domain" description="YCII-related" evidence="2">
    <location>
        <begin position="1"/>
        <end position="90"/>
    </location>
</feature>
<evidence type="ECO:0000256" key="1">
    <source>
        <dbReference type="ARBA" id="ARBA00007689"/>
    </source>
</evidence>
<protein>
    <submittedName>
        <fullName evidence="3">YciI-like protein</fullName>
    </submittedName>
</protein>
<dbReference type="EMBL" id="LS483426">
    <property type="protein sequence ID" value="SQH24768.1"/>
    <property type="molecule type" value="Genomic_DNA"/>
</dbReference>
<dbReference type="SUPFAM" id="SSF54909">
    <property type="entry name" value="Dimeric alpha+beta barrel"/>
    <property type="match status" value="1"/>
</dbReference>
<dbReference type="NCBIfam" id="NF008473">
    <property type="entry name" value="PRK11370.1"/>
    <property type="match status" value="1"/>
</dbReference>
<reference evidence="3 4" key="1">
    <citation type="submission" date="2018-06" db="EMBL/GenBank/DDBJ databases">
        <authorList>
            <consortium name="Pathogen Informatics"/>
            <person name="Doyle S."/>
        </authorList>
    </citation>
    <scope>NUCLEOTIDE SEQUENCE [LARGE SCALE GENOMIC DNA]</scope>
    <source>
        <strain evidence="3 4">NCTC10529</strain>
    </source>
</reference>
<dbReference type="PANTHER" id="PTHR33606:SF3">
    <property type="entry name" value="PROTEIN YCII"/>
    <property type="match status" value="1"/>
</dbReference>
<organism evidence="3 4">
    <name type="scientific">Kingella kingae</name>
    <dbReference type="NCBI Taxonomy" id="504"/>
    <lineage>
        <taxon>Bacteria</taxon>
        <taxon>Pseudomonadati</taxon>
        <taxon>Pseudomonadota</taxon>
        <taxon>Betaproteobacteria</taxon>
        <taxon>Neisseriales</taxon>
        <taxon>Neisseriaceae</taxon>
        <taxon>Kingella</taxon>
    </lineage>
</organism>
<name>A0AAX2J332_KINKI</name>
<proteinExistence type="inferred from homology"/>
<accession>A0AAX2J332</accession>
<evidence type="ECO:0000313" key="4">
    <source>
        <dbReference type="Proteomes" id="UP000248598"/>
    </source>
</evidence>
<dbReference type="Proteomes" id="UP000248598">
    <property type="component" value="Chromosome 1"/>
</dbReference>
<dbReference type="InterPro" id="IPR051807">
    <property type="entry name" value="Sec-metab_biosynth-assoc"/>
</dbReference>
<dbReference type="AlphaFoldDB" id="A0AAX2J332"/>
<dbReference type="InterPro" id="IPR011008">
    <property type="entry name" value="Dimeric_a/b-barrel"/>
</dbReference>
<evidence type="ECO:0000313" key="3">
    <source>
        <dbReference type="EMBL" id="SQH24768.1"/>
    </source>
</evidence>
<dbReference type="Gene3D" id="3.30.70.1060">
    <property type="entry name" value="Dimeric alpha+beta barrel"/>
    <property type="match status" value="1"/>
</dbReference>
<dbReference type="NCBIfam" id="NF009504">
    <property type="entry name" value="PRK12863.1-4"/>
    <property type="match status" value="1"/>
</dbReference>